<name>A0A7E6DH87_9CHIR</name>
<protein>
    <submittedName>
        <fullName evidence="3">DNL-type zinc finger protein isoform X2</fullName>
    </submittedName>
</protein>
<keyword evidence="2" id="KW-1185">Reference proteome</keyword>
<dbReference type="AlphaFoldDB" id="A0A7E6DH87"/>
<dbReference type="OrthoDB" id="512667at2759"/>
<accession>A0A7E6DH87</accession>
<reference evidence="3" key="1">
    <citation type="submission" date="2025-08" db="UniProtKB">
        <authorList>
            <consortium name="RefSeq"/>
        </authorList>
    </citation>
    <scope>IDENTIFICATION</scope>
    <source>
        <tissue evidence="3">Muscle</tissue>
    </source>
</reference>
<feature type="compositionally biased region" description="Gly residues" evidence="1">
    <location>
        <begin position="162"/>
        <end position="171"/>
    </location>
</feature>
<proteinExistence type="predicted"/>
<evidence type="ECO:0000313" key="2">
    <source>
        <dbReference type="Proteomes" id="UP000504628"/>
    </source>
</evidence>
<dbReference type="GeneID" id="114499670"/>
<dbReference type="CTD" id="728489"/>
<dbReference type="RefSeq" id="XP_035878320.1">
    <property type="nucleotide sequence ID" value="XM_036022427.1"/>
</dbReference>
<feature type="region of interest" description="Disordered" evidence="1">
    <location>
        <begin position="7"/>
        <end position="44"/>
    </location>
</feature>
<evidence type="ECO:0000256" key="1">
    <source>
        <dbReference type="SAM" id="MobiDB-lite"/>
    </source>
</evidence>
<feature type="region of interest" description="Disordered" evidence="1">
    <location>
        <begin position="143"/>
        <end position="171"/>
    </location>
</feature>
<sequence>MMTLLARTFPPLVRPRAPPAARGQQNPLRQPATGVGGGSRKVASAAARFQDGGSAASGLPGEGEAGWLGPAGVMLRAALCRVSTLVRRARPRGPGVRQLWGCGARREAAGRRRAWDCGWRHSSSEPRPRAAHYQLVYTCKEHRRNPGGQRGEGVPSGRRRGPGAGFGGYGGPQVYRCSGRG</sequence>
<organism evidence="2 3">
    <name type="scientific">Phyllostomus discolor</name>
    <name type="common">pale spear-nosed bat</name>
    <dbReference type="NCBI Taxonomy" id="89673"/>
    <lineage>
        <taxon>Eukaryota</taxon>
        <taxon>Metazoa</taxon>
        <taxon>Chordata</taxon>
        <taxon>Craniata</taxon>
        <taxon>Vertebrata</taxon>
        <taxon>Euteleostomi</taxon>
        <taxon>Mammalia</taxon>
        <taxon>Eutheria</taxon>
        <taxon>Laurasiatheria</taxon>
        <taxon>Chiroptera</taxon>
        <taxon>Yangochiroptera</taxon>
        <taxon>Phyllostomidae</taxon>
        <taxon>Phyllostominae</taxon>
        <taxon>Phyllostomus</taxon>
    </lineage>
</organism>
<dbReference type="Proteomes" id="UP000504628">
    <property type="component" value="Chromosome 3"/>
</dbReference>
<evidence type="ECO:0000313" key="3">
    <source>
        <dbReference type="RefSeq" id="XP_035878320.1"/>
    </source>
</evidence>
<dbReference type="InParanoid" id="A0A7E6DH87"/>
<gene>
    <name evidence="3" type="primary">DNLZ</name>
</gene>